<protein>
    <submittedName>
        <fullName evidence="1">Uncharacterized protein</fullName>
    </submittedName>
</protein>
<name>A0A2T6C607_9FLAO</name>
<keyword evidence="2" id="KW-1185">Reference proteome</keyword>
<organism evidence="1 2">
    <name type="scientific">Kordia periserrulae</name>
    <dbReference type="NCBI Taxonomy" id="701523"/>
    <lineage>
        <taxon>Bacteria</taxon>
        <taxon>Pseudomonadati</taxon>
        <taxon>Bacteroidota</taxon>
        <taxon>Flavobacteriia</taxon>
        <taxon>Flavobacteriales</taxon>
        <taxon>Flavobacteriaceae</taxon>
        <taxon>Kordia</taxon>
    </lineage>
</organism>
<sequence length="61" mass="6535">MKRKGIKKIEFKKSIVSNFTTDAIKGGTRTSNLCSVVCTGQCEPISDGCFTQDNGSACICL</sequence>
<comment type="caution">
    <text evidence="1">The sequence shown here is derived from an EMBL/GenBank/DDBJ whole genome shotgun (WGS) entry which is preliminary data.</text>
</comment>
<accession>A0A2T6C607</accession>
<dbReference type="Proteomes" id="UP000244090">
    <property type="component" value="Unassembled WGS sequence"/>
</dbReference>
<gene>
    <name evidence="1" type="ORF">C8N46_101336</name>
</gene>
<dbReference type="AlphaFoldDB" id="A0A2T6C607"/>
<dbReference type="RefSeq" id="WP_108113110.1">
    <property type="nucleotide sequence ID" value="NZ_QBKT01000001.1"/>
</dbReference>
<dbReference type="EMBL" id="QBKT01000001">
    <property type="protein sequence ID" value="PTX63732.1"/>
    <property type="molecule type" value="Genomic_DNA"/>
</dbReference>
<evidence type="ECO:0000313" key="2">
    <source>
        <dbReference type="Proteomes" id="UP000244090"/>
    </source>
</evidence>
<evidence type="ECO:0000313" key="1">
    <source>
        <dbReference type="EMBL" id="PTX63732.1"/>
    </source>
</evidence>
<reference evidence="1 2" key="1">
    <citation type="submission" date="2018-04" db="EMBL/GenBank/DDBJ databases">
        <title>Genomic Encyclopedia of Archaeal and Bacterial Type Strains, Phase II (KMG-II): from individual species to whole genera.</title>
        <authorList>
            <person name="Goeker M."/>
        </authorList>
    </citation>
    <scope>NUCLEOTIDE SEQUENCE [LARGE SCALE GENOMIC DNA]</scope>
    <source>
        <strain evidence="1 2">DSM 25731</strain>
    </source>
</reference>
<proteinExistence type="predicted"/>